<comment type="pathway">
    <text evidence="2">Protein modification; protein sumoylation.</text>
</comment>
<dbReference type="EMBL" id="JABFTP020000185">
    <property type="protein sequence ID" value="KAL3285903.1"/>
    <property type="molecule type" value="Genomic_DNA"/>
</dbReference>
<name>A0ABD2P4V4_9CUCU</name>
<feature type="compositionally biased region" description="Basic and acidic residues" evidence="11">
    <location>
        <begin position="503"/>
        <end position="517"/>
    </location>
</feature>
<dbReference type="Pfam" id="PF02891">
    <property type="entry name" value="zf-MIZ"/>
    <property type="match status" value="1"/>
</dbReference>
<feature type="region of interest" description="Disordered" evidence="11">
    <location>
        <begin position="495"/>
        <end position="609"/>
    </location>
</feature>
<evidence type="ECO:0000256" key="8">
    <source>
        <dbReference type="ARBA" id="ARBA00022833"/>
    </source>
</evidence>
<keyword evidence="4" id="KW-0808">Transferase</keyword>
<dbReference type="Gene3D" id="2.60.120.780">
    <property type="entry name" value="PINIT domain"/>
    <property type="match status" value="1"/>
</dbReference>
<evidence type="ECO:0000256" key="2">
    <source>
        <dbReference type="ARBA" id="ARBA00004718"/>
    </source>
</evidence>
<dbReference type="GO" id="GO:0005634">
    <property type="term" value="C:nucleus"/>
    <property type="evidence" value="ECO:0007669"/>
    <property type="project" value="UniProtKB-SubCell"/>
</dbReference>
<organism evidence="15 16">
    <name type="scientific">Cryptolaemus montrouzieri</name>
    <dbReference type="NCBI Taxonomy" id="559131"/>
    <lineage>
        <taxon>Eukaryota</taxon>
        <taxon>Metazoa</taxon>
        <taxon>Ecdysozoa</taxon>
        <taxon>Arthropoda</taxon>
        <taxon>Hexapoda</taxon>
        <taxon>Insecta</taxon>
        <taxon>Pterygota</taxon>
        <taxon>Neoptera</taxon>
        <taxon>Endopterygota</taxon>
        <taxon>Coleoptera</taxon>
        <taxon>Polyphaga</taxon>
        <taxon>Cucujiformia</taxon>
        <taxon>Coccinelloidea</taxon>
        <taxon>Coccinellidae</taxon>
        <taxon>Scymninae</taxon>
        <taxon>Scymnini</taxon>
        <taxon>Cryptolaemus</taxon>
    </lineage>
</organism>
<dbReference type="SMART" id="SM00513">
    <property type="entry name" value="SAP"/>
    <property type="match status" value="1"/>
</dbReference>
<keyword evidence="6 10" id="KW-0863">Zinc-finger</keyword>
<comment type="subcellular location">
    <subcellularLocation>
        <location evidence="1">Nucleus</location>
    </subcellularLocation>
</comment>
<gene>
    <name evidence="15" type="ORF">HHI36_000421</name>
</gene>
<dbReference type="FunFam" id="2.60.120.780:FF:000001">
    <property type="entry name" value="E3 SUMO-protein ligase PIAS2 isoform X1"/>
    <property type="match status" value="1"/>
</dbReference>
<keyword evidence="5" id="KW-0479">Metal-binding</keyword>
<evidence type="ECO:0000256" key="3">
    <source>
        <dbReference type="ARBA" id="ARBA00005383"/>
    </source>
</evidence>
<keyword evidence="7" id="KW-0833">Ubl conjugation pathway</keyword>
<dbReference type="Gene3D" id="1.10.720.30">
    <property type="entry name" value="SAP domain"/>
    <property type="match status" value="1"/>
</dbReference>
<dbReference type="AlphaFoldDB" id="A0ABD2P4V4"/>
<evidence type="ECO:0000256" key="1">
    <source>
        <dbReference type="ARBA" id="ARBA00004123"/>
    </source>
</evidence>
<evidence type="ECO:0000256" key="10">
    <source>
        <dbReference type="PROSITE-ProRule" id="PRU00452"/>
    </source>
</evidence>
<evidence type="ECO:0000259" key="12">
    <source>
        <dbReference type="PROSITE" id="PS50800"/>
    </source>
</evidence>
<evidence type="ECO:0008006" key="17">
    <source>
        <dbReference type="Google" id="ProtNLM"/>
    </source>
</evidence>
<dbReference type="PROSITE" id="PS50800">
    <property type="entry name" value="SAP"/>
    <property type="match status" value="1"/>
</dbReference>
<comment type="caution">
    <text evidence="15">The sequence shown here is derived from an EMBL/GenBank/DDBJ whole genome shotgun (WGS) entry which is preliminary data.</text>
</comment>
<dbReference type="SUPFAM" id="SSF68906">
    <property type="entry name" value="SAP domain"/>
    <property type="match status" value="1"/>
</dbReference>
<dbReference type="Pfam" id="PF02037">
    <property type="entry name" value="SAP"/>
    <property type="match status" value="1"/>
</dbReference>
<feature type="compositionally biased region" description="Low complexity" evidence="11">
    <location>
        <begin position="565"/>
        <end position="580"/>
    </location>
</feature>
<evidence type="ECO:0000256" key="6">
    <source>
        <dbReference type="ARBA" id="ARBA00022771"/>
    </source>
</evidence>
<evidence type="ECO:0000259" key="14">
    <source>
        <dbReference type="PROSITE" id="PS51466"/>
    </source>
</evidence>
<keyword evidence="9" id="KW-0539">Nucleus</keyword>
<dbReference type="GO" id="GO:0140096">
    <property type="term" value="F:catalytic activity, acting on a protein"/>
    <property type="evidence" value="ECO:0007669"/>
    <property type="project" value="UniProtKB-ARBA"/>
</dbReference>
<feature type="domain" description="PINIT" evidence="14">
    <location>
        <begin position="167"/>
        <end position="332"/>
    </location>
</feature>
<dbReference type="FunFam" id="3.30.40.10:FF:000247">
    <property type="entry name" value="Uncharacterized protein, isoform B"/>
    <property type="match status" value="1"/>
</dbReference>
<keyword evidence="16" id="KW-1185">Reference proteome</keyword>
<evidence type="ECO:0000256" key="9">
    <source>
        <dbReference type="ARBA" id="ARBA00023242"/>
    </source>
</evidence>
<sequence length="645" mass="72114">MPLQQFLVQEIPSDFSLKVEVQTVEQKDLESMLVTFRVSELQMLLGFAGRNKTGRKTELQQRALELLKVRSHPIQQKIRDLYKTIQLPTYRQSGGLNSVPATSPSPGATELGNGTMPQPQGAVPRTTAAVHPYSVNNQMASRQPPTMYNQNYISQYPPQYAQRPQQNLISNNYPIHPDVKFRRLPFFDIISDLLKPSTLIPQTNQRMQEGNFYFHLTPQQATDIASSRDIRPGVKVDYVKQVQMRFCLLETTCEQEDYFPPNVAVKVNNKLTQLPNPIPTNKPGVEPKRPPKPVNITSLVKLSPTVPNTISVSWAAEYGRGYAITVALVHKLTSQDLLTRLKQKGAKHSDYTRGLIKEKLNDDDSEIATTSLKVSLMCPLGKMRMTMPCRPITCSHFQCFDAYLFLQMNERKPTWVCPVCDKPALYDNLVIDGYFQDVLTSKNLPPDINEIQLHKDGSWSCQTVEKKSQKVDNTADVDISIEIINDDVEYVSSNVTTTSTAEPPKEKKEELPKKDVVDLTLSESDDDEPLAKRRAINPKPDSTIKFSDTTSISSNSNQSRMTTTPGPSSVSSSGYPASPAIITLDSPSPPRSPQPPVITPQPSSCMMQSTNGTLNQQAAVYNHPMPFLDLEGESNNSNANTYHQF</sequence>
<feature type="domain" description="SP-RING-type" evidence="13">
    <location>
        <begin position="363"/>
        <end position="444"/>
    </location>
</feature>
<dbReference type="CDD" id="cd16790">
    <property type="entry name" value="SP-RING_PIAS"/>
    <property type="match status" value="1"/>
</dbReference>
<protein>
    <recommendedName>
        <fullName evidence="17">E3 SUMO-protein ligase PIAS2</fullName>
    </recommendedName>
</protein>
<dbReference type="FunFam" id="1.10.720.30:FF:000001">
    <property type="entry name" value="E3 SUMO-protein ligase PIAS2 isoform 1"/>
    <property type="match status" value="1"/>
</dbReference>
<dbReference type="InterPro" id="IPR004181">
    <property type="entry name" value="Znf_MIZ"/>
</dbReference>
<reference evidence="15 16" key="1">
    <citation type="journal article" date="2021" name="BMC Biol.">
        <title>Horizontally acquired antibacterial genes associated with adaptive radiation of ladybird beetles.</title>
        <authorList>
            <person name="Li H.S."/>
            <person name="Tang X.F."/>
            <person name="Huang Y.H."/>
            <person name="Xu Z.Y."/>
            <person name="Chen M.L."/>
            <person name="Du X.Y."/>
            <person name="Qiu B.Y."/>
            <person name="Chen P.T."/>
            <person name="Zhang W."/>
            <person name="Slipinski A."/>
            <person name="Escalona H.E."/>
            <person name="Waterhouse R.M."/>
            <person name="Zwick A."/>
            <person name="Pang H."/>
        </authorList>
    </citation>
    <scope>NUCLEOTIDE SEQUENCE [LARGE SCALE GENOMIC DNA]</scope>
    <source>
        <strain evidence="15">SYSU2018</strain>
    </source>
</reference>
<dbReference type="GO" id="GO:0008270">
    <property type="term" value="F:zinc ion binding"/>
    <property type="evidence" value="ECO:0007669"/>
    <property type="project" value="UniProtKB-KW"/>
</dbReference>
<evidence type="ECO:0000256" key="7">
    <source>
        <dbReference type="ARBA" id="ARBA00022786"/>
    </source>
</evidence>
<evidence type="ECO:0000256" key="4">
    <source>
        <dbReference type="ARBA" id="ARBA00022679"/>
    </source>
</evidence>
<dbReference type="Proteomes" id="UP001516400">
    <property type="component" value="Unassembled WGS sequence"/>
</dbReference>
<feature type="compositionally biased region" description="Polar residues" evidence="11">
    <location>
        <begin position="544"/>
        <end position="564"/>
    </location>
</feature>
<keyword evidence="8" id="KW-0862">Zinc</keyword>
<evidence type="ECO:0000313" key="15">
    <source>
        <dbReference type="EMBL" id="KAL3285903.1"/>
    </source>
</evidence>
<feature type="domain" description="SAP" evidence="12">
    <location>
        <begin position="33"/>
        <end position="67"/>
    </location>
</feature>
<dbReference type="InterPro" id="IPR036361">
    <property type="entry name" value="SAP_dom_sf"/>
</dbReference>
<dbReference type="InterPro" id="IPR013083">
    <property type="entry name" value="Znf_RING/FYVE/PHD"/>
</dbReference>
<dbReference type="GO" id="GO:0097240">
    <property type="term" value="P:chromosome attachment to the nuclear envelope"/>
    <property type="evidence" value="ECO:0007669"/>
    <property type="project" value="UniProtKB-ARBA"/>
</dbReference>
<accession>A0ABD2P4V4</accession>
<feature type="compositionally biased region" description="Pro residues" evidence="11">
    <location>
        <begin position="587"/>
        <end position="599"/>
    </location>
</feature>
<dbReference type="GO" id="GO:0005694">
    <property type="term" value="C:chromosome"/>
    <property type="evidence" value="ECO:0007669"/>
    <property type="project" value="UniProtKB-ARBA"/>
</dbReference>
<evidence type="ECO:0000259" key="13">
    <source>
        <dbReference type="PROSITE" id="PS51044"/>
    </source>
</evidence>
<evidence type="ECO:0000313" key="16">
    <source>
        <dbReference type="Proteomes" id="UP001516400"/>
    </source>
</evidence>
<comment type="similarity">
    <text evidence="3">Belongs to the PIAS family.</text>
</comment>
<evidence type="ECO:0000256" key="11">
    <source>
        <dbReference type="SAM" id="MobiDB-lite"/>
    </source>
</evidence>
<dbReference type="PANTHER" id="PTHR10782">
    <property type="entry name" value="ZINC FINGER MIZ DOMAIN-CONTAINING PROTEIN"/>
    <property type="match status" value="1"/>
</dbReference>
<dbReference type="InterPro" id="IPR003034">
    <property type="entry name" value="SAP_dom"/>
</dbReference>
<dbReference type="Gene3D" id="3.30.40.10">
    <property type="entry name" value="Zinc/RING finger domain, C3HC4 (zinc finger)"/>
    <property type="match status" value="1"/>
</dbReference>
<dbReference type="InterPro" id="IPR038654">
    <property type="entry name" value="PINIT_sf"/>
</dbReference>
<dbReference type="PROSITE" id="PS51044">
    <property type="entry name" value="ZF_SP_RING"/>
    <property type="match status" value="1"/>
</dbReference>
<evidence type="ECO:0000256" key="5">
    <source>
        <dbReference type="ARBA" id="ARBA00022723"/>
    </source>
</evidence>
<proteinExistence type="inferred from homology"/>
<dbReference type="GO" id="GO:0016746">
    <property type="term" value="F:acyltransferase activity"/>
    <property type="evidence" value="ECO:0007669"/>
    <property type="project" value="UniProtKB-ARBA"/>
</dbReference>
<dbReference type="PROSITE" id="PS51466">
    <property type="entry name" value="PINIT"/>
    <property type="match status" value="1"/>
</dbReference>
<dbReference type="PANTHER" id="PTHR10782:SF94">
    <property type="entry name" value="SUPPRESSOR OF VARIEGATION 2-10, ISOFORM I"/>
    <property type="match status" value="1"/>
</dbReference>
<dbReference type="InterPro" id="IPR023321">
    <property type="entry name" value="PINIT"/>
</dbReference>
<dbReference type="Pfam" id="PF14324">
    <property type="entry name" value="PINIT"/>
    <property type="match status" value="1"/>
</dbReference>